<name>L7LI47_9ACTN</name>
<feature type="transmembrane region" description="Helical" evidence="1">
    <location>
        <begin position="7"/>
        <end position="25"/>
    </location>
</feature>
<comment type="caution">
    <text evidence="2">The sequence shown here is derived from an EMBL/GenBank/DDBJ whole genome shotgun (WGS) entry which is preliminary data.</text>
</comment>
<keyword evidence="3" id="KW-1185">Reference proteome</keyword>
<proteinExistence type="predicted"/>
<gene>
    <name evidence="2" type="ORF">GSI01S_05_00570</name>
</gene>
<feature type="transmembrane region" description="Helical" evidence="1">
    <location>
        <begin position="31"/>
        <end position="50"/>
    </location>
</feature>
<evidence type="ECO:0000313" key="3">
    <source>
        <dbReference type="Proteomes" id="UP000035083"/>
    </source>
</evidence>
<protein>
    <submittedName>
        <fullName evidence="2">Uncharacterized protein</fullName>
    </submittedName>
</protein>
<dbReference type="EMBL" id="BANU01000005">
    <property type="protein sequence ID" value="GAC59738.1"/>
    <property type="molecule type" value="Genomic_DNA"/>
</dbReference>
<accession>L7LI47</accession>
<evidence type="ECO:0000313" key="2">
    <source>
        <dbReference type="EMBL" id="GAC59738.1"/>
    </source>
</evidence>
<feature type="transmembrane region" description="Helical" evidence="1">
    <location>
        <begin position="140"/>
        <end position="157"/>
    </location>
</feature>
<feature type="transmembrane region" description="Helical" evidence="1">
    <location>
        <begin position="107"/>
        <end position="128"/>
    </location>
</feature>
<reference evidence="2 3" key="1">
    <citation type="submission" date="2012-12" db="EMBL/GenBank/DDBJ databases">
        <title>Whole genome shotgun sequence of Gordonia sihwensis NBRC 108236.</title>
        <authorList>
            <person name="Yoshida I."/>
            <person name="Hosoyama A."/>
            <person name="Tsuchikane K."/>
            <person name="Ando Y."/>
            <person name="Baba S."/>
            <person name="Ohji S."/>
            <person name="Hamada M."/>
            <person name="Tamura T."/>
            <person name="Yamazoe A."/>
            <person name="Yamazaki S."/>
            <person name="Fujita N."/>
        </authorList>
    </citation>
    <scope>NUCLEOTIDE SEQUENCE [LARGE SCALE GENOMIC DNA]</scope>
    <source>
        <strain evidence="2 3">NBRC 108236</strain>
    </source>
</reference>
<keyword evidence="1" id="KW-0812">Transmembrane</keyword>
<feature type="transmembrane region" description="Helical" evidence="1">
    <location>
        <begin position="62"/>
        <end position="87"/>
    </location>
</feature>
<dbReference type="eggNOG" id="ENOG5032VA8">
    <property type="taxonomic scope" value="Bacteria"/>
</dbReference>
<organism evidence="2 3">
    <name type="scientific">Gordonia sihwensis NBRC 108236</name>
    <dbReference type="NCBI Taxonomy" id="1223544"/>
    <lineage>
        <taxon>Bacteria</taxon>
        <taxon>Bacillati</taxon>
        <taxon>Actinomycetota</taxon>
        <taxon>Actinomycetes</taxon>
        <taxon>Mycobacteriales</taxon>
        <taxon>Gordoniaceae</taxon>
        <taxon>Gordonia</taxon>
    </lineage>
</organism>
<evidence type="ECO:0000256" key="1">
    <source>
        <dbReference type="SAM" id="Phobius"/>
    </source>
</evidence>
<dbReference type="RefSeq" id="WP_006895013.1">
    <property type="nucleotide sequence ID" value="NZ_BANU01000005.1"/>
</dbReference>
<feature type="transmembrane region" description="Helical" evidence="1">
    <location>
        <begin position="163"/>
        <end position="183"/>
    </location>
</feature>
<dbReference type="Proteomes" id="UP000035083">
    <property type="component" value="Unassembled WGS sequence"/>
</dbReference>
<keyword evidence="1" id="KW-1133">Transmembrane helix</keyword>
<sequence length="194" mass="20716">MRVSRLNDLGLVIGPALFALSPAFWKDGHYGAVGGMLIAVSTVPWVFGLIGQYDRVRSRLPLAAGLWLLLVLIGMFGTVAFGLQGFFEDVFGVDDASALAAFDGYPAAGTVMFLLAGPTFPLALLLLGMMLWHTRLSPRACSGLLVIAAIAFPIARVSRVPTIALTADLVMLAAFCGIAWFSWSQPSMTEHRAT</sequence>
<dbReference type="AlphaFoldDB" id="L7LI47"/>
<keyword evidence="1" id="KW-0472">Membrane</keyword>